<reference evidence="1 2" key="1">
    <citation type="submission" date="2020-01" db="EMBL/GenBank/DDBJ databases">
        <title>Investigation of new actinobacteria for the biodesulphurisation of diesel fuel.</title>
        <authorList>
            <person name="Athi Narayanan S.M."/>
        </authorList>
    </citation>
    <scope>NUCLEOTIDE SEQUENCE [LARGE SCALE GENOMIC DNA]</scope>
    <source>
        <strain evidence="1 2">213E</strain>
    </source>
</reference>
<sequence length="121" mass="12881">MKARDYIRRDSRGRFAATPGKRVISALDEAEAALRRAEDGVTEVAAARRSAKAQRKRTVRRAALAGAAVGAMVPAPRAVKASTASAAVYGVMTTAAGYKMGKSLGTMKIRYRSPSGTRLKR</sequence>
<accession>A0A7K3LSS1</accession>
<dbReference type="EMBL" id="JAADZU010000063">
    <property type="protein sequence ID" value="NDK91298.1"/>
    <property type="molecule type" value="Genomic_DNA"/>
</dbReference>
<dbReference type="RefSeq" id="WP_059036724.1">
    <property type="nucleotide sequence ID" value="NZ_JAADZU010000063.1"/>
</dbReference>
<gene>
    <name evidence="1" type="ORF">GYA93_17170</name>
</gene>
<name>A0A7K3LSS1_9ACTN</name>
<protein>
    <submittedName>
        <fullName evidence="1">Uncharacterized protein</fullName>
    </submittedName>
</protein>
<evidence type="ECO:0000313" key="2">
    <source>
        <dbReference type="Proteomes" id="UP000466307"/>
    </source>
</evidence>
<dbReference type="AlphaFoldDB" id="A0A7K3LSS1"/>
<evidence type="ECO:0000313" key="1">
    <source>
        <dbReference type="EMBL" id="NDK91298.1"/>
    </source>
</evidence>
<proteinExistence type="predicted"/>
<dbReference type="Proteomes" id="UP000466307">
    <property type="component" value="Unassembled WGS sequence"/>
</dbReference>
<organism evidence="1 2">
    <name type="scientific">Gordonia desulfuricans</name>
    <dbReference type="NCBI Taxonomy" id="89051"/>
    <lineage>
        <taxon>Bacteria</taxon>
        <taxon>Bacillati</taxon>
        <taxon>Actinomycetota</taxon>
        <taxon>Actinomycetes</taxon>
        <taxon>Mycobacteriales</taxon>
        <taxon>Gordoniaceae</taxon>
        <taxon>Gordonia</taxon>
    </lineage>
</organism>
<keyword evidence="2" id="KW-1185">Reference proteome</keyword>
<comment type="caution">
    <text evidence="1">The sequence shown here is derived from an EMBL/GenBank/DDBJ whole genome shotgun (WGS) entry which is preliminary data.</text>
</comment>